<organism evidence="2 3">
    <name type="scientific">Mytilus coruscus</name>
    <name type="common">Sea mussel</name>
    <dbReference type="NCBI Taxonomy" id="42192"/>
    <lineage>
        <taxon>Eukaryota</taxon>
        <taxon>Metazoa</taxon>
        <taxon>Spiralia</taxon>
        <taxon>Lophotrochozoa</taxon>
        <taxon>Mollusca</taxon>
        <taxon>Bivalvia</taxon>
        <taxon>Autobranchia</taxon>
        <taxon>Pteriomorphia</taxon>
        <taxon>Mytilida</taxon>
        <taxon>Mytiloidea</taxon>
        <taxon>Mytilidae</taxon>
        <taxon>Mytilinae</taxon>
        <taxon>Mytilus</taxon>
    </lineage>
</organism>
<proteinExistence type="predicted"/>
<feature type="region of interest" description="Disordered" evidence="1">
    <location>
        <begin position="43"/>
        <end position="128"/>
    </location>
</feature>
<evidence type="ECO:0000256" key="1">
    <source>
        <dbReference type="SAM" id="MobiDB-lite"/>
    </source>
</evidence>
<protein>
    <submittedName>
        <fullName evidence="2">Uncharacterized protein</fullName>
    </submittedName>
</protein>
<evidence type="ECO:0000313" key="2">
    <source>
        <dbReference type="EMBL" id="CAC5387778.1"/>
    </source>
</evidence>
<sequence>MIPDRPVTIQDYRQNESSDESQLNWSLYIQMLMMTVTHPLQIQHHSKEKQNEVLETEASGSDGDALSQADSVTTVDETDSEEEQRSALDSGNDIEQQENPPEGSSSSSSQTIRRSTRERRQPAWMRSGITFVPHTRVSFDASLNNKTIQNPT</sequence>
<accession>A0A6J8BUT7</accession>
<gene>
    <name evidence="2" type="ORF">MCOR_23070</name>
</gene>
<keyword evidence="3" id="KW-1185">Reference proteome</keyword>
<dbReference type="Proteomes" id="UP000507470">
    <property type="component" value="Unassembled WGS sequence"/>
</dbReference>
<reference evidence="2 3" key="1">
    <citation type="submission" date="2020-06" db="EMBL/GenBank/DDBJ databases">
        <authorList>
            <person name="Li R."/>
            <person name="Bekaert M."/>
        </authorList>
    </citation>
    <scope>NUCLEOTIDE SEQUENCE [LARGE SCALE GENOMIC DNA]</scope>
    <source>
        <strain evidence="3">wild</strain>
    </source>
</reference>
<feature type="compositionally biased region" description="Polar residues" evidence="1">
    <location>
        <begin position="87"/>
        <end position="103"/>
    </location>
</feature>
<dbReference type="EMBL" id="CACVKT020004041">
    <property type="protein sequence ID" value="CAC5387778.1"/>
    <property type="molecule type" value="Genomic_DNA"/>
</dbReference>
<dbReference type="AlphaFoldDB" id="A0A6J8BUT7"/>
<evidence type="ECO:0000313" key="3">
    <source>
        <dbReference type="Proteomes" id="UP000507470"/>
    </source>
</evidence>
<name>A0A6J8BUT7_MYTCO</name>
<feature type="compositionally biased region" description="Low complexity" evidence="1">
    <location>
        <begin position="104"/>
        <end position="113"/>
    </location>
</feature>
<dbReference type="OrthoDB" id="10430527at2759"/>